<dbReference type="AlphaFoldDB" id="A0A8S1KMK4"/>
<reference evidence="1" key="1">
    <citation type="submission" date="2021-01" db="EMBL/GenBank/DDBJ databases">
        <authorList>
            <consortium name="Genoscope - CEA"/>
            <person name="William W."/>
        </authorList>
    </citation>
    <scope>NUCLEOTIDE SEQUENCE</scope>
</reference>
<protein>
    <submittedName>
        <fullName evidence="1">Uncharacterized protein</fullName>
    </submittedName>
</protein>
<accession>A0A8S1KMK4</accession>
<comment type="caution">
    <text evidence="1">The sequence shown here is derived from an EMBL/GenBank/DDBJ whole genome shotgun (WGS) entry which is preliminary data.</text>
</comment>
<keyword evidence="2" id="KW-1185">Reference proteome</keyword>
<gene>
    <name evidence="1" type="ORF">PSON_ATCC_30995.1.T0090397</name>
</gene>
<organism evidence="1 2">
    <name type="scientific">Paramecium sonneborni</name>
    <dbReference type="NCBI Taxonomy" id="65129"/>
    <lineage>
        <taxon>Eukaryota</taxon>
        <taxon>Sar</taxon>
        <taxon>Alveolata</taxon>
        <taxon>Ciliophora</taxon>
        <taxon>Intramacronucleata</taxon>
        <taxon>Oligohymenophorea</taxon>
        <taxon>Peniculida</taxon>
        <taxon>Parameciidae</taxon>
        <taxon>Paramecium</taxon>
    </lineage>
</organism>
<evidence type="ECO:0000313" key="1">
    <source>
        <dbReference type="EMBL" id="CAD8055741.1"/>
    </source>
</evidence>
<proteinExistence type="predicted"/>
<sequence>MRPKESDMYKRIKILGQRSLEKQIYLNIQKAILFVYEQEKIVFRIERKFRKLVKSLEQWLNQKMYKTVKGELYLVMNNQGLDQIIEEGTKIMNQGVLSFPKIFIKNQQKYTRFIQLDQNQKKNKDKNQKKQLKNQFIKFMIKQNCRNNSLKNQEKEKHLKKQKNLFIISNIIRSIIIIRRNCGNCRIKIFRQKNCSERFIKFKEQQQIQQKVETAAFDFQPQLQFQVFDVTQKKPIKQNKPSNSQRDEEKKLKKIIKQYIRIPFIKKPQIIQKRNSENDMQEMINEFKIVLQEQSKNVEKLPYQDQNDSEDSKIYLEDSSEDFGENSDTLSLKTQINTWMYSIQISIQNVNTKKNHYQNLGQQTRVVQKS</sequence>
<name>A0A8S1KMK4_9CILI</name>
<evidence type="ECO:0000313" key="2">
    <source>
        <dbReference type="Proteomes" id="UP000692954"/>
    </source>
</evidence>
<dbReference type="Proteomes" id="UP000692954">
    <property type="component" value="Unassembled WGS sequence"/>
</dbReference>
<dbReference type="EMBL" id="CAJJDN010000009">
    <property type="protein sequence ID" value="CAD8055741.1"/>
    <property type="molecule type" value="Genomic_DNA"/>
</dbReference>